<comment type="similarity">
    <text evidence="2">Belongs to the LarC family.</text>
</comment>
<dbReference type="PANTHER" id="PTHR36566">
    <property type="entry name" value="NICKEL INSERTION PROTEIN-RELATED"/>
    <property type="match status" value="1"/>
</dbReference>
<protein>
    <recommendedName>
        <fullName evidence="2">Pyridinium-3,5-bisthiocarboxylic acid mononucleotide nickel insertion protein</fullName>
        <shortName evidence="2">P2TMN nickel insertion protein</shortName>
        <ecNumber evidence="2">4.99.1.12</ecNumber>
    </recommendedName>
    <alternativeName>
        <fullName evidence="2">Nickel-pincer cofactor biosynthesis protein LarC</fullName>
    </alternativeName>
</protein>
<proteinExistence type="inferred from homology"/>
<comment type="catalytic activity">
    <reaction evidence="2">
        <text>Ni(II)-pyridinium-3,5-bisthiocarboxylate mononucleotide = pyridinium-3,5-bisthiocarboxylate mononucleotide + Ni(2+)</text>
        <dbReference type="Rhea" id="RHEA:54784"/>
        <dbReference type="ChEBI" id="CHEBI:49786"/>
        <dbReference type="ChEBI" id="CHEBI:137372"/>
        <dbReference type="ChEBI" id="CHEBI:137373"/>
        <dbReference type="EC" id="4.99.1.12"/>
    </reaction>
</comment>
<comment type="function">
    <text evidence="2">Involved in the biosynthesis of a nickel-pincer cofactor ((SCS)Ni(II) pincer complex). Binds Ni(2+), and functions in nickel delivery to pyridinium-3,5-bisthiocarboxylic acid mononucleotide (P2TMN), to form the mature cofactor. Is thus probably required for the activation of nickel-pincer cofactor-dependent enzymes.</text>
</comment>
<keyword evidence="1 2" id="KW-0533">Nickel</keyword>
<dbReference type="HAMAP" id="MF_01074">
    <property type="entry name" value="LarC"/>
    <property type="match status" value="1"/>
</dbReference>
<feature type="compositionally biased region" description="Basic and acidic residues" evidence="3">
    <location>
        <begin position="110"/>
        <end position="126"/>
    </location>
</feature>
<organism evidence="4 5">
    <name type="scientific">Paratractidigestivibacter faecalis</name>
    <dbReference type="NCBI Taxonomy" id="2292441"/>
    <lineage>
        <taxon>Bacteria</taxon>
        <taxon>Bacillati</taxon>
        <taxon>Actinomycetota</taxon>
        <taxon>Coriobacteriia</taxon>
        <taxon>Coriobacteriales</taxon>
        <taxon>Atopobiaceae</taxon>
        <taxon>Paratractidigestivibacter</taxon>
    </lineage>
</organism>
<comment type="caution">
    <text evidence="4">The sequence shown here is derived from an EMBL/GenBank/DDBJ whole genome shotgun (WGS) entry which is preliminary data.</text>
</comment>
<sequence length="466" mass="49693">MSNEQGRQRALIFDGTSGISGDMTVAALLDLGASEERLMAALATLPVHGFEARVSRVTKSGLSACDFDVVLDDEHQNHDHDMAWLFGENGTDEHEHHHHHDGGHEHHHHHDEGHEHCHEHAHGHDHGHGHHHAHRSLADVRAVIEASGLTARAKELALAVFGKLAEAEAKAHGATPDTVMLHEVGAVDSIVDICAVAACLDDLGVDQVVVPCLSEGHGTIRCAHGMMPIPVPAVANLCSAAGIELVPAPVHGELVTPTGAAIVAALRTSAELPDSYRILACGYGAGKRAYENTAGVLRVTLAEVAGARDEEAADDDPGAEHPVTKLECDLDDCTGEALGRTIELLMAAGARDAHAVPVVMKKGRPGYQLEVICDESNQQQLMDLIFENTTTIGIRSMTMLRHPLRRQPDEVQTRFGSIATKRVVLPNGSVRSYPEYGSVVAACERTGASFQEVFRAVEAAAVEADA</sequence>
<dbReference type="EC" id="4.99.1.12" evidence="2"/>
<name>A0ABV1ICZ5_9ACTN</name>
<feature type="compositionally biased region" description="Basic residues" evidence="3">
    <location>
        <begin position="96"/>
        <end position="109"/>
    </location>
</feature>
<dbReference type="EMBL" id="JBBNGS010000001">
    <property type="protein sequence ID" value="MEQ2636777.1"/>
    <property type="molecule type" value="Genomic_DNA"/>
</dbReference>
<evidence type="ECO:0000256" key="2">
    <source>
        <dbReference type="HAMAP-Rule" id="MF_01074"/>
    </source>
</evidence>
<keyword evidence="5" id="KW-1185">Reference proteome</keyword>
<keyword evidence="2" id="KW-0456">Lyase</keyword>
<evidence type="ECO:0000313" key="5">
    <source>
        <dbReference type="Proteomes" id="UP001478817"/>
    </source>
</evidence>
<dbReference type="InterPro" id="IPR002822">
    <property type="entry name" value="Ni_insertion"/>
</dbReference>
<dbReference type="RefSeq" id="WP_349181140.1">
    <property type="nucleotide sequence ID" value="NZ_JBBNGS010000001.1"/>
</dbReference>
<evidence type="ECO:0000256" key="3">
    <source>
        <dbReference type="SAM" id="MobiDB-lite"/>
    </source>
</evidence>
<accession>A0ABV1ICZ5</accession>
<reference evidence="4 5" key="1">
    <citation type="submission" date="2024-04" db="EMBL/GenBank/DDBJ databases">
        <title>Human intestinal bacterial collection.</title>
        <authorList>
            <person name="Pauvert C."/>
            <person name="Hitch T.C.A."/>
            <person name="Clavel T."/>
        </authorList>
    </citation>
    <scope>NUCLEOTIDE SEQUENCE [LARGE SCALE GENOMIC DNA]</scope>
    <source>
        <strain evidence="4 5">CLA-AA-H197</strain>
    </source>
</reference>
<feature type="region of interest" description="Disordered" evidence="3">
    <location>
        <begin position="91"/>
        <end position="135"/>
    </location>
</feature>
<gene>
    <name evidence="2" type="primary">larC</name>
    <name evidence="4" type="ORF">AAAT05_00210</name>
</gene>
<dbReference type="Proteomes" id="UP001478817">
    <property type="component" value="Unassembled WGS sequence"/>
</dbReference>
<dbReference type="Pfam" id="PF01969">
    <property type="entry name" value="Ni_insertion"/>
    <property type="match status" value="1"/>
</dbReference>
<evidence type="ECO:0000313" key="4">
    <source>
        <dbReference type="EMBL" id="MEQ2636777.1"/>
    </source>
</evidence>
<dbReference type="Gene3D" id="3.30.70.1380">
    <property type="entry name" value="Transcriptional regulatory protein pf0864 domain like"/>
    <property type="match status" value="1"/>
</dbReference>
<evidence type="ECO:0000256" key="1">
    <source>
        <dbReference type="ARBA" id="ARBA00022596"/>
    </source>
</evidence>
<dbReference type="PANTHER" id="PTHR36566:SF1">
    <property type="entry name" value="PYRIDINIUM-3,5-BISTHIOCARBOXYLIC ACID MONONUCLEOTIDE NICKEL INSERTION PROTEIN"/>
    <property type="match status" value="1"/>
</dbReference>